<comment type="caution">
    <text evidence="1">The sequence shown here is derived from an EMBL/GenBank/DDBJ whole genome shotgun (WGS) entry which is preliminary data.</text>
</comment>
<dbReference type="Proteomes" id="UP000465810">
    <property type="component" value="Unassembled WGS sequence"/>
</dbReference>
<sequence>MSAVLYTPEVLALAIELARHPLTDDLPEHGEARSKSCGSTIVLGLSVAENGSVESVGVRSQACAIGQASAAIFAAGAKGADAVRIRQTREAIVGWLRHESALPDWPGLGVIAAAREYPARHAAVLLPWDAACSALNA</sequence>
<evidence type="ECO:0000313" key="2">
    <source>
        <dbReference type="Proteomes" id="UP000465810"/>
    </source>
</evidence>
<reference evidence="1 2" key="1">
    <citation type="submission" date="2019-12" db="EMBL/GenBank/DDBJ databases">
        <authorList>
            <person name="Feng G."/>
            <person name="Zhu H."/>
        </authorList>
    </citation>
    <scope>NUCLEOTIDE SEQUENCE [LARGE SCALE GENOMIC DNA]</scope>
    <source>
        <strain evidence="1 2">FGD1</strain>
    </source>
</reference>
<dbReference type="Gene3D" id="3.90.1010.10">
    <property type="match status" value="1"/>
</dbReference>
<accession>A0A7X4GFW5</accession>
<protein>
    <submittedName>
        <fullName evidence="1">Iron-sulfur cluster assembly scaffold protein</fullName>
    </submittedName>
</protein>
<dbReference type="GO" id="GO:0016226">
    <property type="term" value="P:iron-sulfur cluster assembly"/>
    <property type="evidence" value="ECO:0007669"/>
    <property type="project" value="InterPro"/>
</dbReference>
<dbReference type="RefSeq" id="WP_160985550.1">
    <property type="nucleotide sequence ID" value="NZ_WVTD01000005.1"/>
</dbReference>
<dbReference type="GO" id="GO:0051536">
    <property type="term" value="F:iron-sulfur cluster binding"/>
    <property type="evidence" value="ECO:0007669"/>
    <property type="project" value="InterPro"/>
</dbReference>
<gene>
    <name evidence="1" type="ORF">GR702_08990</name>
</gene>
<organism evidence="1 2">
    <name type="scientific">Novosphingobium silvae</name>
    <dbReference type="NCBI Taxonomy" id="2692619"/>
    <lineage>
        <taxon>Bacteria</taxon>
        <taxon>Pseudomonadati</taxon>
        <taxon>Pseudomonadota</taxon>
        <taxon>Alphaproteobacteria</taxon>
        <taxon>Sphingomonadales</taxon>
        <taxon>Sphingomonadaceae</taxon>
        <taxon>Novosphingobium</taxon>
    </lineage>
</organism>
<dbReference type="CDD" id="cd06664">
    <property type="entry name" value="IscU_like"/>
    <property type="match status" value="1"/>
</dbReference>
<dbReference type="SUPFAM" id="SSF82649">
    <property type="entry name" value="SufE/NifU"/>
    <property type="match status" value="1"/>
</dbReference>
<keyword evidence="2" id="KW-1185">Reference proteome</keyword>
<dbReference type="GO" id="GO:0005506">
    <property type="term" value="F:iron ion binding"/>
    <property type="evidence" value="ECO:0007669"/>
    <property type="project" value="InterPro"/>
</dbReference>
<dbReference type="InterPro" id="IPR002871">
    <property type="entry name" value="NIF_FeS_clus_asmbl_NifU_N"/>
</dbReference>
<name>A0A7X4GFW5_9SPHN</name>
<proteinExistence type="predicted"/>
<evidence type="ECO:0000313" key="1">
    <source>
        <dbReference type="EMBL" id="MYL97905.1"/>
    </source>
</evidence>
<dbReference type="EMBL" id="WVTD01000005">
    <property type="protein sequence ID" value="MYL97905.1"/>
    <property type="molecule type" value="Genomic_DNA"/>
</dbReference>
<dbReference type="AlphaFoldDB" id="A0A7X4GFW5"/>